<dbReference type="EMBL" id="CP073084">
    <property type="protein sequence ID" value="QUE53686.1"/>
    <property type="molecule type" value="Genomic_DNA"/>
</dbReference>
<accession>A0ABX7YIQ4</accession>
<dbReference type="PRINTS" id="PR01852">
    <property type="entry name" value="SIBAPROTEIN"/>
</dbReference>
<dbReference type="PROSITE" id="PS50911">
    <property type="entry name" value="CHAP"/>
    <property type="match status" value="1"/>
</dbReference>
<dbReference type="Gene3D" id="3.90.1720.10">
    <property type="entry name" value="endopeptidase domain like (from Nostoc punctiforme)"/>
    <property type="match status" value="1"/>
</dbReference>
<keyword evidence="4" id="KW-1185">Reference proteome</keyword>
<dbReference type="Pfam" id="PF05257">
    <property type="entry name" value="CHAP"/>
    <property type="match status" value="1"/>
</dbReference>
<proteinExistence type="predicted"/>
<keyword evidence="1" id="KW-0732">Signal</keyword>
<sequence>MILKRTLTLGSATLLGLLAFAGQEVSANTASAGISDAVALEWASAVVEEVVDLSNNQISEVAVEYTANTYPWGQCTWGAKEAAPWVMNYWGNAGDWAVSAAVAGFEVGTVPKVGAVIVWTDGGYGHVGYVTEVREDGAIQIVESNYAGTTYPANVRGWFNPTTTGEGMVSYIYPLA</sequence>
<dbReference type="Proteomes" id="UP000677616">
    <property type="component" value="Chromosome"/>
</dbReference>
<evidence type="ECO:0000313" key="4">
    <source>
        <dbReference type="Proteomes" id="UP000677616"/>
    </source>
</evidence>
<organism evidence="3 4">
    <name type="scientific">Streptococcus oriscaviae</name>
    <dbReference type="NCBI Taxonomy" id="2781599"/>
    <lineage>
        <taxon>Bacteria</taxon>
        <taxon>Bacillati</taxon>
        <taxon>Bacillota</taxon>
        <taxon>Bacilli</taxon>
        <taxon>Lactobacillales</taxon>
        <taxon>Streptococcaceae</taxon>
        <taxon>Streptococcus</taxon>
    </lineage>
</organism>
<feature type="domain" description="Peptidase C51" evidence="2">
    <location>
        <begin position="50"/>
        <end position="173"/>
    </location>
</feature>
<protein>
    <submittedName>
        <fullName evidence="3">CHAP domain-containing protein</fullName>
    </submittedName>
</protein>
<reference evidence="3 4" key="1">
    <citation type="submission" date="2021-04" db="EMBL/GenBank/DDBJ databases">
        <title>Complete genome sequence of a novel Streptococcus species.</title>
        <authorList>
            <person name="Teng J.L.L."/>
        </authorList>
    </citation>
    <scope>NUCLEOTIDE SEQUENCE [LARGE SCALE GENOMIC DNA]</scope>
    <source>
        <strain evidence="3 4">HKU75</strain>
    </source>
</reference>
<evidence type="ECO:0000256" key="1">
    <source>
        <dbReference type="SAM" id="SignalP"/>
    </source>
</evidence>
<name>A0ABX7YIQ4_9STRE</name>
<dbReference type="SUPFAM" id="SSF54001">
    <property type="entry name" value="Cysteine proteinases"/>
    <property type="match status" value="1"/>
</dbReference>
<feature type="chain" id="PRO_5047506730" evidence="1">
    <location>
        <begin position="22"/>
        <end position="176"/>
    </location>
</feature>
<dbReference type="InterPro" id="IPR038765">
    <property type="entry name" value="Papain-like_cys_pep_sf"/>
</dbReference>
<feature type="signal peptide" evidence="1">
    <location>
        <begin position="1"/>
        <end position="21"/>
    </location>
</feature>
<dbReference type="InterPro" id="IPR009148">
    <property type="entry name" value="PcsB-like"/>
</dbReference>
<gene>
    <name evidence="3" type="ORF">INT76_07555</name>
</gene>
<dbReference type="InterPro" id="IPR007921">
    <property type="entry name" value="CHAP_dom"/>
</dbReference>
<evidence type="ECO:0000313" key="3">
    <source>
        <dbReference type="EMBL" id="QUE53686.1"/>
    </source>
</evidence>
<evidence type="ECO:0000259" key="2">
    <source>
        <dbReference type="PROSITE" id="PS50911"/>
    </source>
</evidence>
<dbReference type="RefSeq" id="WP_212569857.1">
    <property type="nucleotide sequence ID" value="NZ_CP073084.1"/>
</dbReference>